<organism evidence="17 18">
    <name type="scientific">Aphis glycines</name>
    <name type="common">Soybean aphid</name>
    <dbReference type="NCBI Taxonomy" id="307491"/>
    <lineage>
        <taxon>Eukaryota</taxon>
        <taxon>Metazoa</taxon>
        <taxon>Ecdysozoa</taxon>
        <taxon>Arthropoda</taxon>
        <taxon>Hexapoda</taxon>
        <taxon>Insecta</taxon>
        <taxon>Pterygota</taxon>
        <taxon>Neoptera</taxon>
        <taxon>Paraneoptera</taxon>
        <taxon>Hemiptera</taxon>
        <taxon>Sternorrhyncha</taxon>
        <taxon>Aphidomorpha</taxon>
        <taxon>Aphidoidea</taxon>
        <taxon>Aphididae</taxon>
        <taxon>Aphidini</taxon>
        <taxon>Aphis</taxon>
        <taxon>Aphis</taxon>
    </lineage>
</organism>
<evidence type="ECO:0000259" key="16">
    <source>
        <dbReference type="Pfam" id="PF12810"/>
    </source>
</evidence>
<keyword evidence="18" id="KW-1185">Reference proteome</keyword>
<dbReference type="GO" id="GO:0005524">
    <property type="term" value="F:ATP binding"/>
    <property type="evidence" value="ECO:0007669"/>
    <property type="project" value="UniProtKB-KW"/>
</dbReference>
<evidence type="ECO:0000256" key="5">
    <source>
        <dbReference type="ARBA" id="ARBA00022692"/>
    </source>
</evidence>
<accession>A0A6G0TQ69</accession>
<dbReference type="Pfam" id="PF12810">
    <property type="entry name" value="ALK_LTK_GRD"/>
    <property type="match status" value="1"/>
</dbReference>
<keyword evidence="14" id="KW-0675">Receptor</keyword>
<feature type="domain" description="ALK/LTK-like glycine-rich" evidence="16">
    <location>
        <begin position="136"/>
        <end position="232"/>
    </location>
</feature>
<evidence type="ECO:0000313" key="17">
    <source>
        <dbReference type="EMBL" id="KAE9536920.1"/>
    </source>
</evidence>
<dbReference type="EC" id="2.7.10.1" evidence="2"/>
<dbReference type="AlphaFoldDB" id="A0A6G0TQ69"/>
<dbReference type="Proteomes" id="UP000475862">
    <property type="component" value="Unassembled WGS sequence"/>
</dbReference>
<dbReference type="InterPro" id="IPR055163">
    <property type="entry name" value="ALK/LTK-like_GRD"/>
</dbReference>
<evidence type="ECO:0000256" key="6">
    <source>
        <dbReference type="ARBA" id="ARBA00022729"/>
    </source>
</evidence>
<dbReference type="PANTHER" id="PTHR31535:SF3">
    <property type="entry name" value="REGULATORY PROTEIN ZESTE"/>
    <property type="match status" value="1"/>
</dbReference>
<dbReference type="OrthoDB" id="6627849at2759"/>
<keyword evidence="12" id="KW-0829">Tyrosine-protein kinase</keyword>
<keyword evidence="7" id="KW-0547">Nucleotide-binding</keyword>
<keyword evidence="10" id="KW-1133">Transmembrane helix</keyword>
<keyword evidence="4" id="KW-0808">Transferase</keyword>
<dbReference type="EMBL" id="VYZN01000019">
    <property type="protein sequence ID" value="KAE9536920.1"/>
    <property type="molecule type" value="Genomic_DNA"/>
</dbReference>
<keyword evidence="11" id="KW-0472">Membrane</keyword>
<keyword evidence="13" id="KW-1015">Disulfide bond</keyword>
<evidence type="ECO:0000256" key="14">
    <source>
        <dbReference type="ARBA" id="ARBA00023170"/>
    </source>
</evidence>
<keyword evidence="8" id="KW-0418">Kinase</keyword>
<evidence type="ECO:0000256" key="13">
    <source>
        <dbReference type="ARBA" id="ARBA00023157"/>
    </source>
</evidence>
<reference evidence="17 18" key="1">
    <citation type="submission" date="2019-08" db="EMBL/GenBank/DDBJ databases">
        <title>The genome of the soybean aphid Biotype 1, its phylome, world population structure and adaptation to the North American continent.</title>
        <authorList>
            <person name="Giordano R."/>
            <person name="Donthu R.K."/>
            <person name="Hernandez A.G."/>
            <person name="Wright C.L."/>
            <person name="Zimin A.V."/>
        </authorList>
    </citation>
    <scope>NUCLEOTIDE SEQUENCE [LARGE SCALE GENOMIC DNA]</scope>
    <source>
        <tissue evidence="17">Whole aphids</tissue>
    </source>
</reference>
<keyword evidence="15" id="KW-0325">Glycoprotein</keyword>
<evidence type="ECO:0000256" key="12">
    <source>
        <dbReference type="ARBA" id="ARBA00023137"/>
    </source>
</evidence>
<dbReference type="GO" id="GO:0004714">
    <property type="term" value="F:transmembrane receptor protein tyrosine kinase activity"/>
    <property type="evidence" value="ECO:0007669"/>
    <property type="project" value="UniProtKB-EC"/>
</dbReference>
<keyword evidence="6" id="KW-0732">Signal</keyword>
<keyword evidence="9" id="KW-0067">ATP-binding</keyword>
<keyword evidence="5" id="KW-0812">Transmembrane</keyword>
<dbReference type="PANTHER" id="PTHR31535">
    <property type="match status" value="1"/>
</dbReference>
<evidence type="ECO:0000256" key="10">
    <source>
        <dbReference type="ARBA" id="ARBA00022989"/>
    </source>
</evidence>
<comment type="caution">
    <text evidence="17">The sequence shown here is derived from an EMBL/GenBank/DDBJ whole genome shotgun (WGS) entry which is preliminary data.</text>
</comment>
<evidence type="ECO:0000313" key="18">
    <source>
        <dbReference type="Proteomes" id="UP000475862"/>
    </source>
</evidence>
<gene>
    <name evidence="17" type="ORF">AGLY_006727</name>
</gene>
<evidence type="ECO:0000256" key="11">
    <source>
        <dbReference type="ARBA" id="ARBA00023136"/>
    </source>
</evidence>
<evidence type="ECO:0000256" key="8">
    <source>
        <dbReference type="ARBA" id="ARBA00022777"/>
    </source>
</evidence>
<evidence type="ECO:0000256" key="3">
    <source>
        <dbReference type="ARBA" id="ARBA00022475"/>
    </source>
</evidence>
<evidence type="ECO:0000256" key="1">
    <source>
        <dbReference type="ARBA" id="ARBA00004251"/>
    </source>
</evidence>
<name>A0A6G0TQ69_APHGL</name>
<sequence>MEIFLDILIYFQTLNKLQNKKKQMLLATKNFVLFSYYLQFEARKLLSVKGDVAIDDIAMSPKCFGLDVPEDVLKGYKYEAAGTINNTVYKFTTCGSKGRLGPSNRSCEAAYTNTTVSVIVVNDTYMDGVQIWHIPETGVYTIIARGARGGKGADGMGISKGATAIAVVELTKHQQLHILVGQEGGDACRKTFEKRDDACQQEQYFRTGSALKELHDLRLLNGGGGGGGGSFVFTVKCRFLVGHRPETNVQQQLSAHAIVMRGPERRILLQE</sequence>
<protein>
    <recommendedName>
        <fullName evidence="2">receptor protein-tyrosine kinase</fullName>
        <ecNumber evidence="2">2.7.10.1</ecNumber>
    </recommendedName>
</protein>
<comment type="subcellular location">
    <subcellularLocation>
        <location evidence="1">Cell membrane</location>
        <topology evidence="1">Single-pass type I membrane protein</topology>
    </subcellularLocation>
</comment>
<proteinExistence type="predicted"/>
<evidence type="ECO:0000256" key="7">
    <source>
        <dbReference type="ARBA" id="ARBA00022741"/>
    </source>
</evidence>
<dbReference type="GO" id="GO:0005886">
    <property type="term" value="C:plasma membrane"/>
    <property type="evidence" value="ECO:0007669"/>
    <property type="project" value="UniProtKB-SubCell"/>
</dbReference>
<keyword evidence="3" id="KW-1003">Cell membrane</keyword>
<evidence type="ECO:0000256" key="9">
    <source>
        <dbReference type="ARBA" id="ARBA00022840"/>
    </source>
</evidence>
<evidence type="ECO:0000256" key="4">
    <source>
        <dbReference type="ARBA" id="ARBA00022679"/>
    </source>
</evidence>
<evidence type="ECO:0000256" key="15">
    <source>
        <dbReference type="ARBA" id="ARBA00023180"/>
    </source>
</evidence>
<evidence type="ECO:0000256" key="2">
    <source>
        <dbReference type="ARBA" id="ARBA00011902"/>
    </source>
</evidence>